<proteinExistence type="inferred from homology"/>
<organism evidence="8 9">
    <name type="scientific">Owenia fusiformis</name>
    <name type="common">Polychaete worm</name>
    <dbReference type="NCBI Taxonomy" id="6347"/>
    <lineage>
        <taxon>Eukaryota</taxon>
        <taxon>Metazoa</taxon>
        <taxon>Spiralia</taxon>
        <taxon>Lophotrochozoa</taxon>
        <taxon>Annelida</taxon>
        <taxon>Polychaeta</taxon>
        <taxon>Sedentaria</taxon>
        <taxon>Canalipalpata</taxon>
        <taxon>Sabellida</taxon>
        <taxon>Oweniida</taxon>
        <taxon>Oweniidae</taxon>
        <taxon>Owenia</taxon>
    </lineage>
</organism>
<dbReference type="GO" id="GO:0004930">
    <property type="term" value="F:G protein-coupled receptor activity"/>
    <property type="evidence" value="ECO:0007669"/>
    <property type="project" value="UniProtKB-KW"/>
</dbReference>
<evidence type="ECO:0000313" key="9">
    <source>
        <dbReference type="Proteomes" id="UP000749559"/>
    </source>
</evidence>
<dbReference type="Gene3D" id="1.20.1070.10">
    <property type="entry name" value="Rhodopsin 7-helix transmembrane proteins"/>
    <property type="match status" value="1"/>
</dbReference>
<evidence type="ECO:0000313" key="8">
    <source>
        <dbReference type="EMBL" id="CAH1800582.1"/>
    </source>
</evidence>
<keyword evidence="5" id="KW-0675">Receptor</keyword>
<protein>
    <recommendedName>
        <fullName evidence="7">G-protein coupled receptors family 1 profile domain-containing protein</fullName>
    </recommendedName>
</protein>
<gene>
    <name evidence="8" type="ORF">OFUS_LOCUS24447</name>
</gene>
<dbReference type="CDD" id="cd14978">
    <property type="entry name" value="7tmA_FMRFamide_R-like"/>
    <property type="match status" value="1"/>
</dbReference>
<dbReference type="EMBL" id="CAIIXF020000012">
    <property type="protein sequence ID" value="CAH1800582.1"/>
    <property type="molecule type" value="Genomic_DNA"/>
</dbReference>
<keyword evidence="9" id="KW-1185">Reference proteome</keyword>
<comment type="similarity">
    <text evidence="5">Belongs to the G-protein coupled receptor 1 family.</text>
</comment>
<feature type="transmembrane region" description="Helical" evidence="6">
    <location>
        <begin position="310"/>
        <end position="331"/>
    </location>
</feature>
<keyword evidence="4 6" id="KW-0472">Membrane</keyword>
<evidence type="ECO:0000256" key="2">
    <source>
        <dbReference type="ARBA" id="ARBA00022692"/>
    </source>
</evidence>
<dbReference type="InterPro" id="IPR052954">
    <property type="entry name" value="GPCR-Ligand_Int"/>
</dbReference>
<accession>A0A8S4Q1Q6</accession>
<comment type="subcellular location">
    <subcellularLocation>
        <location evidence="1">Membrane</location>
    </subcellularLocation>
</comment>
<dbReference type="PANTHER" id="PTHR46641:SF2">
    <property type="entry name" value="FMRFAMIDE RECEPTOR"/>
    <property type="match status" value="1"/>
</dbReference>
<evidence type="ECO:0000256" key="1">
    <source>
        <dbReference type="ARBA" id="ARBA00004370"/>
    </source>
</evidence>
<feature type="domain" description="G-protein coupled receptors family 1 profile" evidence="7">
    <location>
        <begin position="115"/>
        <end position="358"/>
    </location>
</feature>
<comment type="caution">
    <text evidence="8">The sequence shown here is derived from an EMBL/GenBank/DDBJ whole genome shotgun (WGS) entry which is preliminary data.</text>
</comment>
<dbReference type="Proteomes" id="UP000749559">
    <property type="component" value="Unassembled WGS sequence"/>
</dbReference>
<evidence type="ECO:0000256" key="3">
    <source>
        <dbReference type="ARBA" id="ARBA00022989"/>
    </source>
</evidence>
<dbReference type="PANTHER" id="PTHR46641">
    <property type="entry name" value="FMRFAMIDE RECEPTOR-RELATED"/>
    <property type="match status" value="1"/>
</dbReference>
<dbReference type="SUPFAM" id="SSF81321">
    <property type="entry name" value="Family A G protein-coupled receptor-like"/>
    <property type="match status" value="1"/>
</dbReference>
<dbReference type="PROSITE" id="PS00237">
    <property type="entry name" value="G_PROTEIN_RECEP_F1_1"/>
    <property type="match status" value="1"/>
</dbReference>
<reference evidence="8" key="1">
    <citation type="submission" date="2022-03" db="EMBL/GenBank/DDBJ databases">
        <authorList>
            <person name="Martin C."/>
        </authorList>
    </citation>
    <scope>NUCLEOTIDE SEQUENCE</scope>
</reference>
<keyword evidence="5" id="KW-0807">Transducer</keyword>
<dbReference type="Pfam" id="PF00001">
    <property type="entry name" value="7tm_1"/>
    <property type="match status" value="1"/>
</dbReference>
<dbReference type="PRINTS" id="PR00237">
    <property type="entry name" value="GPCRRHODOPSN"/>
</dbReference>
<dbReference type="SMART" id="SM01381">
    <property type="entry name" value="7TM_GPCR_Srsx"/>
    <property type="match status" value="1"/>
</dbReference>
<keyword evidence="5" id="KW-0297">G-protein coupled receptor</keyword>
<evidence type="ECO:0000256" key="4">
    <source>
        <dbReference type="ARBA" id="ARBA00023136"/>
    </source>
</evidence>
<evidence type="ECO:0000256" key="6">
    <source>
        <dbReference type="SAM" id="Phobius"/>
    </source>
</evidence>
<feature type="transmembrane region" description="Helical" evidence="6">
    <location>
        <begin position="343"/>
        <end position="361"/>
    </location>
</feature>
<dbReference type="GO" id="GO:0016020">
    <property type="term" value="C:membrane"/>
    <property type="evidence" value="ECO:0007669"/>
    <property type="project" value="UniProtKB-SubCell"/>
</dbReference>
<dbReference type="InterPro" id="IPR017452">
    <property type="entry name" value="GPCR_Rhodpsn_7TM"/>
</dbReference>
<dbReference type="OrthoDB" id="6155320at2759"/>
<evidence type="ECO:0000256" key="5">
    <source>
        <dbReference type="RuleBase" id="RU000688"/>
    </source>
</evidence>
<feature type="transmembrane region" description="Helical" evidence="6">
    <location>
        <begin position="267"/>
        <end position="289"/>
    </location>
</feature>
<name>A0A8S4Q1Q6_OWEFU</name>
<dbReference type="AlphaFoldDB" id="A0A8S4Q1Q6"/>
<feature type="transmembrane region" description="Helical" evidence="6">
    <location>
        <begin position="171"/>
        <end position="193"/>
    </location>
</feature>
<sequence>MSKGRGLKELMAKGKRIAAKGMHNKGMRPKGLISEDISRNEKDLDCSHYSIHSRPNEHSSTAMNTRGRFNKDINRTERFNDSMDCKRLGNKILCNFTGVTLSWVIICVAILGIIGNILSLIVLIRKYKRSPKVLLLTTLAMTDLCFLFFTIMEQAMTHIGLEVSIHSAWKFSFGILASYCNIITIWMVVLVTIDRFIHICMPFKALSLCTRKSTVGQIISMVTFCTVFVTILFTIMLKDVNLTEHCWFLGLDFHSQFIEKTSAVPLYVYHVFAYAIPPIAIAIFNLLMLHQVCKCKPVEEGMPSIDDKQVSYILITISISSLCLILPSAILQFMFERDLKNTVTIFLVMNSSINFVIYNVVGTRFRNKLLKLWCGRQNVN</sequence>
<keyword evidence="3 6" id="KW-1133">Transmembrane helix</keyword>
<feature type="transmembrane region" description="Helical" evidence="6">
    <location>
        <begin position="214"/>
        <end position="237"/>
    </location>
</feature>
<feature type="transmembrane region" description="Helical" evidence="6">
    <location>
        <begin position="101"/>
        <end position="124"/>
    </location>
</feature>
<feature type="transmembrane region" description="Helical" evidence="6">
    <location>
        <begin position="133"/>
        <end position="151"/>
    </location>
</feature>
<dbReference type="PROSITE" id="PS50262">
    <property type="entry name" value="G_PROTEIN_RECEP_F1_2"/>
    <property type="match status" value="1"/>
</dbReference>
<evidence type="ECO:0000259" key="7">
    <source>
        <dbReference type="PROSITE" id="PS50262"/>
    </source>
</evidence>
<dbReference type="InterPro" id="IPR000276">
    <property type="entry name" value="GPCR_Rhodpsn"/>
</dbReference>
<keyword evidence="2 5" id="KW-0812">Transmembrane</keyword>